<comment type="function">
    <text evidence="8">This protein binds specifically to 23S rRNA; its binding is stimulated by other ribosomal proteins, e.g. L4, L17, and L20. It is important during the early stages of 50S assembly. It makes multiple contacts with different domains of the 23S rRNA in the assembled 50S subunit and ribosome.</text>
</comment>
<evidence type="ECO:0000256" key="6">
    <source>
        <dbReference type="ARBA" id="ARBA00022980"/>
    </source>
</evidence>
<dbReference type="GO" id="GO:0006412">
    <property type="term" value="P:translation"/>
    <property type="evidence" value="ECO:0007669"/>
    <property type="project" value="UniProtKB-UniRule"/>
</dbReference>
<feature type="region of interest" description="Disordered" evidence="14">
    <location>
        <begin position="104"/>
        <end position="154"/>
    </location>
</feature>
<dbReference type="InterPro" id="IPR001063">
    <property type="entry name" value="Ribosomal_uL22"/>
</dbReference>
<dbReference type="PANTHER" id="PTHR13501">
    <property type="entry name" value="CHLOROPLAST 50S RIBOSOMAL PROTEIN L22-RELATED"/>
    <property type="match status" value="1"/>
</dbReference>
<dbReference type="InterPro" id="IPR018260">
    <property type="entry name" value="Ribosomal_uL22_CS"/>
</dbReference>
<dbReference type="Proteomes" id="UP000291469">
    <property type="component" value="Chromosome"/>
</dbReference>
<evidence type="ECO:0000256" key="12">
    <source>
        <dbReference type="RuleBase" id="RU004006"/>
    </source>
</evidence>
<evidence type="ECO:0000256" key="7">
    <source>
        <dbReference type="ARBA" id="ARBA00023274"/>
    </source>
</evidence>
<dbReference type="Gene3D" id="3.90.470.10">
    <property type="entry name" value="Ribosomal protein L22/L17"/>
    <property type="match status" value="1"/>
</dbReference>
<evidence type="ECO:0000256" key="5">
    <source>
        <dbReference type="ARBA" id="ARBA00022884"/>
    </source>
</evidence>
<dbReference type="Pfam" id="PF00237">
    <property type="entry name" value="Ribosomal_L22"/>
    <property type="match status" value="1"/>
</dbReference>
<dbReference type="CDD" id="cd00336">
    <property type="entry name" value="Ribosomal_L22"/>
    <property type="match status" value="1"/>
</dbReference>
<dbReference type="InterPro" id="IPR047867">
    <property type="entry name" value="Ribosomal_uL22_bac/org-type"/>
</dbReference>
<comment type="subunit">
    <text evidence="3 10 12">Part of the 50S ribosomal subunit.</text>
</comment>
<evidence type="ECO:0000256" key="9">
    <source>
        <dbReference type="ARBA" id="ARBA00035207"/>
    </source>
</evidence>
<comment type="function">
    <text evidence="10 13">This protein binds specifically to 23S rRNA; its binding is stimulated by other ribosomal proteins, e.g., L4, L17, and L20. It is important during the early stages of 50S assembly. It makes multiple contacts with different domains of the 23S rRNA in the assembled 50S subunit and ribosome.</text>
</comment>
<comment type="function">
    <text evidence="1 10">The globular domain of the protein is located near the polypeptide exit tunnel on the outside of the subunit, while an extended beta-hairpin is found that lines the wall of the exit tunnel in the center of the 70S ribosome.</text>
</comment>
<keyword evidence="7 10" id="KW-0687">Ribonucleoprotein</keyword>
<dbReference type="HAMAP" id="MF_01331_B">
    <property type="entry name" value="Ribosomal_uL22_B"/>
    <property type="match status" value="1"/>
</dbReference>
<dbReference type="SUPFAM" id="SSF54843">
    <property type="entry name" value="Ribosomal protein L22"/>
    <property type="match status" value="1"/>
</dbReference>
<evidence type="ECO:0000256" key="8">
    <source>
        <dbReference type="ARBA" id="ARBA00025084"/>
    </source>
</evidence>
<organism evidence="15 16">
    <name type="scientific">Egibacter rhizosphaerae</name>
    <dbReference type="NCBI Taxonomy" id="1670831"/>
    <lineage>
        <taxon>Bacteria</taxon>
        <taxon>Bacillati</taxon>
        <taxon>Actinomycetota</taxon>
        <taxon>Nitriliruptoria</taxon>
        <taxon>Egibacterales</taxon>
        <taxon>Egibacteraceae</taxon>
        <taxon>Egibacter</taxon>
    </lineage>
</organism>
<protein>
    <recommendedName>
        <fullName evidence="9 10">Large ribosomal subunit protein uL22</fullName>
    </recommendedName>
</protein>
<evidence type="ECO:0000256" key="14">
    <source>
        <dbReference type="SAM" id="MobiDB-lite"/>
    </source>
</evidence>
<dbReference type="PANTHER" id="PTHR13501:SF8">
    <property type="entry name" value="LARGE RIBOSOMAL SUBUNIT PROTEIN UL22M"/>
    <property type="match status" value="1"/>
</dbReference>
<accession>A0A411YGY3</accession>
<gene>
    <name evidence="10" type="primary">rplV</name>
    <name evidence="15" type="ORF">ER308_13380</name>
</gene>
<dbReference type="EMBL" id="CP036402">
    <property type="protein sequence ID" value="QBI20457.1"/>
    <property type="molecule type" value="Genomic_DNA"/>
</dbReference>
<evidence type="ECO:0000256" key="3">
    <source>
        <dbReference type="ARBA" id="ARBA00011838"/>
    </source>
</evidence>
<dbReference type="NCBIfam" id="TIGR01044">
    <property type="entry name" value="rplV_bact"/>
    <property type="match status" value="1"/>
</dbReference>
<dbReference type="InterPro" id="IPR036394">
    <property type="entry name" value="Ribosomal_uL22_sf"/>
</dbReference>
<name>A0A411YGY3_9ACTN</name>
<evidence type="ECO:0000256" key="1">
    <source>
        <dbReference type="ARBA" id="ARBA00003478"/>
    </source>
</evidence>
<dbReference type="PROSITE" id="PS00464">
    <property type="entry name" value="RIBOSOMAL_L22"/>
    <property type="match status" value="1"/>
</dbReference>
<dbReference type="AlphaFoldDB" id="A0A411YGY3"/>
<dbReference type="GO" id="GO:0022625">
    <property type="term" value="C:cytosolic large ribosomal subunit"/>
    <property type="evidence" value="ECO:0007669"/>
    <property type="project" value="TreeGrafter"/>
</dbReference>
<keyword evidence="5 10" id="KW-0694">RNA-binding</keyword>
<sequence length="154" mass="16389">MQAKATLRYARVAPPKVRQITRDLRGLGVEEARAVLDLETKGAARDVRKTLDSAAANAENNHELDPEDLVIERIVVEEGPVLRRFRPRAMGRATRIRKRTTHLTVVLTDGEDEEPAPSRGKGASKAAAAAATGAAAGEGEHESSQSDGDDAGSA</sequence>
<reference evidence="15 16" key="1">
    <citation type="submission" date="2019-01" db="EMBL/GenBank/DDBJ databases">
        <title>Egibacter rhizosphaerae EGI 80759T.</title>
        <authorList>
            <person name="Chen D.-D."/>
            <person name="Tian Y."/>
            <person name="Jiao J.-Y."/>
            <person name="Zhang X.-T."/>
            <person name="Zhang Y.-G."/>
            <person name="Zhang Y."/>
            <person name="Xiao M."/>
            <person name="Shu W.-S."/>
            <person name="Li W.-J."/>
        </authorList>
    </citation>
    <scope>NUCLEOTIDE SEQUENCE [LARGE SCALE GENOMIC DNA]</scope>
    <source>
        <strain evidence="15 16">EGI 80759</strain>
    </source>
</reference>
<keyword evidence="6 10" id="KW-0689">Ribosomal protein</keyword>
<evidence type="ECO:0000313" key="16">
    <source>
        <dbReference type="Proteomes" id="UP000291469"/>
    </source>
</evidence>
<proteinExistence type="inferred from homology"/>
<evidence type="ECO:0000256" key="4">
    <source>
        <dbReference type="ARBA" id="ARBA00022730"/>
    </source>
</evidence>
<feature type="compositionally biased region" description="Low complexity" evidence="14">
    <location>
        <begin position="120"/>
        <end position="137"/>
    </location>
</feature>
<evidence type="ECO:0000256" key="2">
    <source>
        <dbReference type="ARBA" id="ARBA00009451"/>
    </source>
</evidence>
<evidence type="ECO:0000256" key="11">
    <source>
        <dbReference type="RuleBase" id="RU004005"/>
    </source>
</evidence>
<comment type="similarity">
    <text evidence="2 10 11">Belongs to the universal ribosomal protein uL22 family.</text>
</comment>
<dbReference type="KEGG" id="erz:ER308_13380"/>
<evidence type="ECO:0000313" key="15">
    <source>
        <dbReference type="EMBL" id="QBI20457.1"/>
    </source>
</evidence>
<evidence type="ECO:0000256" key="13">
    <source>
        <dbReference type="RuleBase" id="RU004008"/>
    </source>
</evidence>
<keyword evidence="16" id="KW-1185">Reference proteome</keyword>
<dbReference type="InterPro" id="IPR005727">
    <property type="entry name" value="Ribosomal_uL22_bac/chlpt-type"/>
</dbReference>
<keyword evidence="4 10" id="KW-0699">rRNA-binding</keyword>
<evidence type="ECO:0000256" key="10">
    <source>
        <dbReference type="HAMAP-Rule" id="MF_01331"/>
    </source>
</evidence>
<dbReference type="OrthoDB" id="9805969at2"/>
<dbReference type="GO" id="GO:0003735">
    <property type="term" value="F:structural constituent of ribosome"/>
    <property type="evidence" value="ECO:0007669"/>
    <property type="project" value="InterPro"/>
</dbReference>
<dbReference type="GO" id="GO:0019843">
    <property type="term" value="F:rRNA binding"/>
    <property type="evidence" value="ECO:0007669"/>
    <property type="project" value="UniProtKB-UniRule"/>
</dbReference>